<evidence type="ECO:0000256" key="5">
    <source>
        <dbReference type="ARBA" id="ARBA00023136"/>
    </source>
</evidence>
<keyword evidence="2" id="KW-1003">Cell membrane</keyword>
<keyword evidence="4 6" id="KW-1133">Transmembrane helix</keyword>
<evidence type="ECO:0000313" key="8">
    <source>
        <dbReference type="EMBL" id="QIQ04398.1"/>
    </source>
</evidence>
<feature type="transmembrane region" description="Helical" evidence="6">
    <location>
        <begin position="337"/>
        <end position="359"/>
    </location>
</feature>
<feature type="transmembrane region" description="Helical" evidence="6">
    <location>
        <begin position="509"/>
        <end position="529"/>
    </location>
</feature>
<reference evidence="8 9" key="1">
    <citation type="submission" date="2020-03" db="EMBL/GenBank/DDBJ databases">
        <title>A novel species.</title>
        <authorList>
            <person name="Gao J."/>
        </authorList>
    </citation>
    <scope>NUCLEOTIDE SEQUENCE [LARGE SCALE GENOMIC DNA]</scope>
    <source>
        <strain evidence="8 9">QMT-12</strain>
    </source>
</reference>
<evidence type="ECO:0000259" key="7">
    <source>
        <dbReference type="Pfam" id="PF02687"/>
    </source>
</evidence>
<evidence type="ECO:0000256" key="1">
    <source>
        <dbReference type="ARBA" id="ARBA00004651"/>
    </source>
</evidence>
<dbReference type="Proteomes" id="UP000501179">
    <property type="component" value="Chromosome"/>
</dbReference>
<feature type="transmembrane region" description="Helical" evidence="6">
    <location>
        <begin position="784"/>
        <end position="809"/>
    </location>
</feature>
<comment type="subcellular location">
    <subcellularLocation>
        <location evidence="1">Cell membrane</location>
        <topology evidence="1">Multi-pass membrane protein</topology>
    </subcellularLocation>
</comment>
<accession>A0A6G9H1J6</accession>
<dbReference type="KEGG" id="slia:HA039_20695"/>
<sequence length="858" mass="88470">MGLMLRYAIQTLRARKGSFIGAFLALFCAAALVTACGILLETGLRGTINTERYAATPVVVGADQNVHQTTVKHKKGKTKTKHKAKPLAERVWLPAGTAEKLSSLPGAARVVPEVTFPAYAVDSGGRIVEGVDGKKSYGHGWSSAALTPFALTDGKAPGAGEVVVDRELASRTGLKPGSEVVVQSTGAPTPYKVSGIAAPRSGDLGQQTSLFFSDAEAQKLSGRGGQAAVIGVLPKSGVSAGELASQVNKALSNDDGIRYKVATGGDRGPVEFLDAGAARIKMVSMGGAMGGTSLLVAILVVVGTFALSIQQRHREIALLRAVAATPKQVKQLIGREALIIGALAGVLGSAMGLPIAYWLHGKFVDFKAIPETLEMTYSVVPFFAAIAAALLGAWSAARISARRTARIRPAEALSEAAMEKRHFAWSRLLTGALVLAGGIVLVVVLSFLRTEPASQPVTFLCVVVLSVAVAVLGPVISRISVALAGVPLRLSRVGGHLATANAKANAKRMASAVTPLTLLIGMASTVLFVQTTMGDASTAQAKAGNKADWVVGSSGPGVPAGATAALRQVPGVTDVTEVVRTTVRVGLDKYPAQGLTPQGLTVNWDPDVSQGSIKGFGDKSVALSDVSADNLGKKPGDSLRLTLGDGTEVVLKVAAVYERGLGFGDLTMSHTLVSKHVDNPLASSVLVKTAGDGKAGRQQLTAAVKAFPGIAVLDRTEVDGLAADVQQSNAEVNYLAMGLIIAFTAIAVVNTLAMSVSDRTREFALLRLVGTTRRQVMSMLRIESALVVLVAAVLGTGIAFAVLTAFSVGMTGAAQPSIDPVMYVGVLALAAVLAAVATMIPGRFALSSRPADVIGSRQ</sequence>
<dbReference type="InterPro" id="IPR003838">
    <property type="entry name" value="ABC3_permease_C"/>
</dbReference>
<dbReference type="AlphaFoldDB" id="A0A6G9H1J6"/>
<name>A0A6G9H1J6_9ACTN</name>
<evidence type="ECO:0000313" key="9">
    <source>
        <dbReference type="Proteomes" id="UP000501179"/>
    </source>
</evidence>
<protein>
    <submittedName>
        <fullName evidence="8">FtsX-like permease family protein</fullName>
    </submittedName>
</protein>
<dbReference type="Pfam" id="PF02687">
    <property type="entry name" value="FtsX"/>
    <property type="match status" value="2"/>
</dbReference>
<evidence type="ECO:0000256" key="3">
    <source>
        <dbReference type="ARBA" id="ARBA00022692"/>
    </source>
</evidence>
<keyword evidence="3 6" id="KW-0812">Transmembrane</keyword>
<feature type="transmembrane region" description="Helical" evidence="6">
    <location>
        <begin position="821"/>
        <end position="840"/>
    </location>
</feature>
<feature type="transmembrane region" description="Helical" evidence="6">
    <location>
        <begin position="734"/>
        <end position="753"/>
    </location>
</feature>
<dbReference type="PANTHER" id="PTHR30287:SF1">
    <property type="entry name" value="INNER MEMBRANE PROTEIN"/>
    <property type="match status" value="1"/>
</dbReference>
<keyword evidence="5 6" id="KW-0472">Membrane</keyword>
<feature type="domain" description="ABC3 transporter permease C-terminal" evidence="7">
    <location>
        <begin position="735"/>
        <end position="847"/>
    </location>
</feature>
<feature type="transmembrane region" description="Helical" evidence="6">
    <location>
        <begin position="457"/>
        <end position="488"/>
    </location>
</feature>
<feature type="domain" description="ABC3 transporter permease C-terminal" evidence="7">
    <location>
        <begin position="290"/>
        <end position="407"/>
    </location>
</feature>
<evidence type="ECO:0000256" key="4">
    <source>
        <dbReference type="ARBA" id="ARBA00022989"/>
    </source>
</evidence>
<feature type="transmembrane region" description="Helical" evidence="6">
    <location>
        <begin position="379"/>
        <end position="397"/>
    </location>
</feature>
<dbReference type="InterPro" id="IPR038766">
    <property type="entry name" value="Membrane_comp_ABC_pdt"/>
</dbReference>
<dbReference type="PANTHER" id="PTHR30287">
    <property type="entry name" value="MEMBRANE COMPONENT OF PREDICTED ABC SUPERFAMILY METABOLITE UPTAKE TRANSPORTER"/>
    <property type="match status" value="1"/>
</dbReference>
<feature type="transmembrane region" description="Helical" evidence="6">
    <location>
        <begin position="288"/>
        <end position="309"/>
    </location>
</feature>
<proteinExistence type="predicted"/>
<organism evidence="8 9">
    <name type="scientific">Streptomyces liangshanensis</name>
    <dbReference type="NCBI Taxonomy" id="2717324"/>
    <lineage>
        <taxon>Bacteria</taxon>
        <taxon>Bacillati</taxon>
        <taxon>Actinomycetota</taxon>
        <taxon>Actinomycetes</taxon>
        <taxon>Kitasatosporales</taxon>
        <taxon>Streptomycetaceae</taxon>
        <taxon>Streptomyces</taxon>
    </lineage>
</organism>
<dbReference type="EMBL" id="CP050177">
    <property type="protein sequence ID" value="QIQ04398.1"/>
    <property type="molecule type" value="Genomic_DNA"/>
</dbReference>
<gene>
    <name evidence="8" type="ORF">HA039_20695</name>
</gene>
<evidence type="ECO:0000256" key="2">
    <source>
        <dbReference type="ARBA" id="ARBA00022475"/>
    </source>
</evidence>
<evidence type="ECO:0000256" key="6">
    <source>
        <dbReference type="SAM" id="Phobius"/>
    </source>
</evidence>
<feature type="transmembrane region" description="Helical" evidence="6">
    <location>
        <begin position="428"/>
        <end position="445"/>
    </location>
</feature>
<keyword evidence="9" id="KW-1185">Reference proteome</keyword>
<dbReference type="GO" id="GO:0005886">
    <property type="term" value="C:plasma membrane"/>
    <property type="evidence" value="ECO:0007669"/>
    <property type="project" value="UniProtKB-SubCell"/>
</dbReference>